<reference evidence="7" key="1">
    <citation type="submission" date="2023-07" db="EMBL/GenBank/DDBJ databases">
        <title>A chromosome-level genome assembly of Lolium multiflorum.</title>
        <authorList>
            <person name="Chen Y."/>
            <person name="Copetti D."/>
            <person name="Kolliker R."/>
            <person name="Studer B."/>
        </authorList>
    </citation>
    <scope>NUCLEOTIDE SEQUENCE</scope>
    <source>
        <strain evidence="7">02402/16</strain>
        <tissue evidence="7">Leaf</tissue>
    </source>
</reference>
<evidence type="ECO:0000259" key="6">
    <source>
        <dbReference type="PROSITE" id="PS51081"/>
    </source>
</evidence>
<proteinExistence type="predicted"/>
<sequence>MEGSSNPTKRKGDDVQDGLTSSGKKLQNINVGMEFFGCRICSKTLRPPIYQLPFEYCGSMMTCICESCRNKLPESEIADSFRSNTMERWLPNAIIVATGMEVFDCSICSKPLAPPIFQSSKGNSICSPCHENLPEGERAGTQRSYIMERVVNNIFVPCKYGCYMLPTYYGKDIHAKQCILGPGICPVTGCDFLAPVTPLLDHLTSLHNLPGTPIDFFEPLDIPVQTGSQVLHSEFNCLFLLDVVALESFGHAIYLVCVRPETPTETVEVIVELSRFGRQVHFSKLEITPEDTPRQYLCAVPLAEPDAVISIELRMLYIRNDGLLEEEDDDEDYKDDDDEEEDD</sequence>
<dbReference type="SUPFAM" id="SSF49599">
    <property type="entry name" value="TRAF domain-like"/>
    <property type="match status" value="1"/>
</dbReference>
<accession>A0AAD8SNE4</accession>
<dbReference type="PANTHER" id="PTHR10315:SF98">
    <property type="entry name" value="SIAH-TYPE DOMAIN-CONTAINING PROTEIN"/>
    <property type="match status" value="1"/>
</dbReference>
<dbReference type="Gene3D" id="3.30.40.10">
    <property type="entry name" value="Zinc/RING finger domain, C3HC4 (zinc finger)"/>
    <property type="match status" value="1"/>
</dbReference>
<keyword evidence="2 4" id="KW-0863">Zinc-finger</keyword>
<evidence type="ECO:0000256" key="1">
    <source>
        <dbReference type="ARBA" id="ARBA00022723"/>
    </source>
</evidence>
<name>A0AAD8SNE4_LOLMU</name>
<evidence type="ECO:0000256" key="5">
    <source>
        <dbReference type="SAM" id="MobiDB-lite"/>
    </source>
</evidence>
<evidence type="ECO:0000256" key="3">
    <source>
        <dbReference type="ARBA" id="ARBA00022833"/>
    </source>
</evidence>
<dbReference type="GO" id="GO:0008270">
    <property type="term" value="F:zinc ion binding"/>
    <property type="evidence" value="ECO:0007669"/>
    <property type="project" value="UniProtKB-KW"/>
</dbReference>
<feature type="region of interest" description="Disordered" evidence="5">
    <location>
        <begin position="1"/>
        <end position="21"/>
    </location>
</feature>
<dbReference type="PANTHER" id="PTHR10315">
    <property type="entry name" value="E3 UBIQUITIN PROTEIN LIGASE SIAH"/>
    <property type="match status" value="1"/>
</dbReference>
<dbReference type="InterPro" id="IPR052088">
    <property type="entry name" value="E3_ubiquitin-ligase_SINA"/>
</dbReference>
<comment type="caution">
    <text evidence="7">The sequence shown here is derived from an EMBL/GenBank/DDBJ whole genome shotgun (WGS) entry which is preliminary data.</text>
</comment>
<keyword evidence="8" id="KW-1185">Reference proteome</keyword>
<organism evidence="7 8">
    <name type="scientific">Lolium multiflorum</name>
    <name type="common">Italian ryegrass</name>
    <name type="synonym">Lolium perenne subsp. multiflorum</name>
    <dbReference type="NCBI Taxonomy" id="4521"/>
    <lineage>
        <taxon>Eukaryota</taxon>
        <taxon>Viridiplantae</taxon>
        <taxon>Streptophyta</taxon>
        <taxon>Embryophyta</taxon>
        <taxon>Tracheophyta</taxon>
        <taxon>Spermatophyta</taxon>
        <taxon>Magnoliopsida</taxon>
        <taxon>Liliopsida</taxon>
        <taxon>Poales</taxon>
        <taxon>Poaceae</taxon>
        <taxon>BOP clade</taxon>
        <taxon>Pooideae</taxon>
        <taxon>Poodae</taxon>
        <taxon>Poeae</taxon>
        <taxon>Poeae Chloroplast Group 2 (Poeae type)</taxon>
        <taxon>Loliodinae</taxon>
        <taxon>Loliinae</taxon>
        <taxon>Lolium</taxon>
    </lineage>
</organism>
<protein>
    <recommendedName>
        <fullName evidence="6">SIAH-type domain-containing protein</fullName>
    </recommendedName>
</protein>
<dbReference type="InterPro" id="IPR013083">
    <property type="entry name" value="Znf_RING/FYVE/PHD"/>
</dbReference>
<dbReference type="Proteomes" id="UP001231189">
    <property type="component" value="Unassembled WGS sequence"/>
</dbReference>
<dbReference type="AlphaFoldDB" id="A0AAD8SNE4"/>
<dbReference type="InterPro" id="IPR013010">
    <property type="entry name" value="Znf_SIAH"/>
</dbReference>
<evidence type="ECO:0000256" key="2">
    <source>
        <dbReference type="ARBA" id="ARBA00022771"/>
    </source>
</evidence>
<dbReference type="GO" id="GO:0005737">
    <property type="term" value="C:cytoplasm"/>
    <property type="evidence" value="ECO:0007669"/>
    <property type="project" value="TreeGrafter"/>
</dbReference>
<keyword evidence="1" id="KW-0479">Metal-binding</keyword>
<keyword evidence="3" id="KW-0862">Zinc</keyword>
<evidence type="ECO:0000313" key="8">
    <source>
        <dbReference type="Proteomes" id="UP001231189"/>
    </source>
</evidence>
<dbReference type="PROSITE" id="PS51081">
    <property type="entry name" value="ZF_SIAH"/>
    <property type="match status" value="1"/>
</dbReference>
<gene>
    <name evidence="7" type="ORF">QYE76_049184</name>
</gene>
<dbReference type="EMBL" id="JAUUTY010000003">
    <property type="protein sequence ID" value="KAK1661025.1"/>
    <property type="molecule type" value="Genomic_DNA"/>
</dbReference>
<evidence type="ECO:0000313" key="7">
    <source>
        <dbReference type="EMBL" id="KAK1661025.1"/>
    </source>
</evidence>
<feature type="domain" description="SIAH-type" evidence="6">
    <location>
        <begin position="153"/>
        <end position="208"/>
    </location>
</feature>
<evidence type="ECO:0000256" key="4">
    <source>
        <dbReference type="PROSITE-ProRule" id="PRU00455"/>
    </source>
</evidence>
<dbReference type="GO" id="GO:0061630">
    <property type="term" value="F:ubiquitin protein ligase activity"/>
    <property type="evidence" value="ECO:0007669"/>
    <property type="project" value="TreeGrafter"/>
</dbReference>